<evidence type="ECO:0000313" key="1">
    <source>
        <dbReference type="Proteomes" id="UP000095283"/>
    </source>
</evidence>
<organism evidence="1 2">
    <name type="scientific">Heterorhabditis bacteriophora</name>
    <name type="common">Entomopathogenic nematode worm</name>
    <dbReference type="NCBI Taxonomy" id="37862"/>
    <lineage>
        <taxon>Eukaryota</taxon>
        <taxon>Metazoa</taxon>
        <taxon>Ecdysozoa</taxon>
        <taxon>Nematoda</taxon>
        <taxon>Chromadorea</taxon>
        <taxon>Rhabditida</taxon>
        <taxon>Rhabditina</taxon>
        <taxon>Rhabditomorpha</taxon>
        <taxon>Strongyloidea</taxon>
        <taxon>Heterorhabditidae</taxon>
        <taxon>Heterorhabditis</taxon>
    </lineage>
</organism>
<sequence length="172" mass="20150">MSEAFVKEDVAGDFFISEKCFDSLYISEKRTKTKLIEEAEKLMYKMSVSYREIYWNFLTSIVVFQISAGEAVMAPNASPGTLGTRMKVQTNAFGMGVESQKSYWRVCYCFHHSMVFNNHFFKMLKLLFIAIIRHAEVSYYYCRCVFEENLTDRNNYFLHCTKFNLAFPLNSN</sequence>
<dbReference type="Proteomes" id="UP000095283">
    <property type="component" value="Unplaced"/>
</dbReference>
<proteinExistence type="predicted"/>
<name>A0A1I7WAB6_HETBA</name>
<dbReference type="AlphaFoldDB" id="A0A1I7WAB6"/>
<evidence type="ECO:0000313" key="2">
    <source>
        <dbReference type="WBParaSite" id="Hba_01603"/>
    </source>
</evidence>
<dbReference type="WBParaSite" id="Hba_01603">
    <property type="protein sequence ID" value="Hba_01603"/>
    <property type="gene ID" value="Hba_01603"/>
</dbReference>
<reference evidence="2" key="1">
    <citation type="submission" date="2016-11" db="UniProtKB">
        <authorList>
            <consortium name="WormBaseParasite"/>
        </authorList>
    </citation>
    <scope>IDENTIFICATION</scope>
</reference>
<protein>
    <submittedName>
        <fullName evidence="2">Uncharacterized protein</fullName>
    </submittedName>
</protein>
<accession>A0A1I7WAB6</accession>
<keyword evidence="1" id="KW-1185">Reference proteome</keyword>